<dbReference type="SUPFAM" id="SSF51120">
    <property type="entry name" value="beta-Roll"/>
    <property type="match status" value="1"/>
</dbReference>
<dbReference type="InterPro" id="IPR011049">
    <property type="entry name" value="Serralysin-like_metalloprot_C"/>
</dbReference>
<dbReference type="GO" id="GO:0006508">
    <property type="term" value="P:proteolysis"/>
    <property type="evidence" value="ECO:0007669"/>
    <property type="project" value="UniProtKB-KW"/>
</dbReference>
<keyword evidence="5" id="KW-0479">Metal-binding</keyword>
<dbReference type="PANTHER" id="PTHR38340:SF1">
    <property type="entry name" value="S-LAYER PROTEIN"/>
    <property type="match status" value="1"/>
</dbReference>
<dbReference type="InterPro" id="IPR018511">
    <property type="entry name" value="Hemolysin-typ_Ca-bd_CS"/>
</dbReference>
<dbReference type="InterPro" id="IPR006026">
    <property type="entry name" value="Peptidase_Metallo"/>
</dbReference>
<keyword evidence="10" id="KW-1185">Reference proteome</keyword>
<organism evidence="9 10">
    <name type="scientific">Microvirga aerilata</name>
    <dbReference type="NCBI Taxonomy" id="670292"/>
    <lineage>
        <taxon>Bacteria</taxon>
        <taxon>Pseudomonadati</taxon>
        <taxon>Pseudomonadota</taxon>
        <taxon>Alphaproteobacteria</taxon>
        <taxon>Hyphomicrobiales</taxon>
        <taxon>Methylobacteriaceae</taxon>
        <taxon>Microvirga</taxon>
    </lineage>
</organism>
<dbReference type="PROSITE" id="PS00330">
    <property type="entry name" value="HEMOLYSIN_CALCIUM"/>
    <property type="match status" value="2"/>
</dbReference>
<keyword evidence="9" id="KW-0482">Metalloprotease</keyword>
<evidence type="ECO:0000256" key="1">
    <source>
        <dbReference type="ARBA" id="ARBA00004613"/>
    </source>
</evidence>
<dbReference type="PRINTS" id="PR00313">
    <property type="entry name" value="CABNDNGRPT"/>
</dbReference>
<keyword evidence="3" id="KW-0964">Secreted</keyword>
<evidence type="ECO:0000313" key="9">
    <source>
        <dbReference type="EMBL" id="MBL0403668.1"/>
    </source>
</evidence>
<dbReference type="InterPro" id="IPR024079">
    <property type="entry name" value="MetalloPept_cat_dom_sf"/>
</dbReference>
<evidence type="ECO:0000256" key="7">
    <source>
        <dbReference type="ARBA" id="ARBA00022833"/>
    </source>
</evidence>
<dbReference type="InterPro" id="IPR050557">
    <property type="entry name" value="RTX_toxin/Mannuronan_C5-epim"/>
</dbReference>
<evidence type="ECO:0000256" key="2">
    <source>
        <dbReference type="ARBA" id="ARBA00009490"/>
    </source>
</evidence>
<dbReference type="Gene3D" id="3.40.390.10">
    <property type="entry name" value="Collagenase (Catalytic Domain)"/>
    <property type="match status" value="1"/>
</dbReference>
<evidence type="ECO:0000256" key="6">
    <source>
        <dbReference type="ARBA" id="ARBA00022801"/>
    </source>
</evidence>
<sequence length="380" mass="42568">MPSHKAILTGYNWNSDPTLKPQKTPIFLTYSFAASWGEKRFNSADQKLARYALKQWGDASGIRFLETKSADAEINFSWYTPFIDSTTVAYAEFPELYTLDESEPGEAYNRMYEAGSVHFNTHYKPDFKNISYKTYVLLHEIGHALGLKHPFHTSPYNKKKLSKADDQSKNTVMSYDNGESEIYPTKLGRLDKLAIKELYGSSKTDGKHVAAWSWNKRTETLTQIGKEGADKIHGTGVKDVIQGRGGNDRLFGYDGDDTLNGGAGSDTLHGGFGEDVFVFDTPLDPVANVDKIVHFEEDDSIHLSSAVFTKLPVGQLSWDSFVDYGTTEDENDYIVYDEDDNLLYYDPDGSGAVEKVLFAKITISRYDIGLNLSASDFYVV</sequence>
<reference evidence="9" key="1">
    <citation type="submission" date="2021-01" db="EMBL/GenBank/DDBJ databases">
        <title>Microvirga sp.</title>
        <authorList>
            <person name="Kim M.K."/>
        </authorList>
    </citation>
    <scope>NUCLEOTIDE SEQUENCE</scope>
    <source>
        <strain evidence="9">5420S-16</strain>
    </source>
</reference>
<comment type="similarity">
    <text evidence="2">Belongs to the peptidase M10B family.</text>
</comment>
<dbReference type="Proteomes" id="UP000605848">
    <property type="component" value="Unassembled WGS sequence"/>
</dbReference>
<dbReference type="SUPFAM" id="SSF55486">
    <property type="entry name" value="Metalloproteases ('zincins'), catalytic domain"/>
    <property type="match status" value="1"/>
</dbReference>
<dbReference type="InterPro" id="IPR001818">
    <property type="entry name" value="Pept_M10_metallopeptidase"/>
</dbReference>
<dbReference type="GO" id="GO:0031012">
    <property type="term" value="C:extracellular matrix"/>
    <property type="evidence" value="ECO:0007669"/>
    <property type="project" value="InterPro"/>
</dbReference>
<keyword evidence="4" id="KW-0645">Protease</keyword>
<feature type="domain" description="Peptidase metallopeptidase" evidence="8">
    <location>
        <begin position="17"/>
        <end position="201"/>
    </location>
</feature>
<evidence type="ECO:0000256" key="4">
    <source>
        <dbReference type="ARBA" id="ARBA00022670"/>
    </source>
</evidence>
<evidence type="ECO:0000256" key="3">
    <source>
        <dbReference type="ARBA" id="ARBA00022525"/>
    </source>
</evidence>
<dbReference type="RefSeq" id="WP_202057288.1">
    <property type="nucleotide sequence ID" value="NZ_JAEQMY010000007.1"/>
</dbReference>
<dbReference type="EMBL" id="JAEQMY010000007">
    <property type="protein sequence ID" value="MBL0403668.1"/>
    <property type="molecule type" value="Genomic_DNA"/>
</dbReference>
<dbReference type="GO" id="GO:0005509">
    <property type="term" value="F:calcium ion binding"/>
    <property type="evidence" value="ECO:0007669"/>
    <property type="project" value="InterPro"/>
</dbReference>
<comment type="subcellular location">
    <subcellularLocation>
        <location evidence="1">Secreted</location>
    </subcellularLocation>
</comment>
<keyword evidence="6" id="KW-0378">Hydrolase</keyword>
<evidence type="ECO:0000256" key="5">
    <source>
        <dbReference type="ARBA" id="ARBA00022723"/>
    </source>
</evidence>
<dbReference type="GO" id="GO:0008270">
    <property type="term" value="F:zinc ion binding"/>
    <property type="evidence" value="ECO:0007669"/>
    <property type="project" value="InterPro"/>
</dbReference>
<gene>
    <name evidence="9" type="ORF">JKG68_06795</name>
</gene>
<proteinExistence type="inferred from homology"/>
<dbReference type="Pfam" id="PF00413">
    <property type="entry name" value="Peptidase_M10"/>
    <property type="match status" value="1"/>
</dbReference>
<comment type="caution">
    <text evidence="9">The sequence shown here is derived from an EMBL/GenBank/DDBJ whole genome shotgun (WGS) entry which is preliminary data.</text>
</comment>
<dbReference type="PANTHER" id="PTHR38340">
    <property type="entry name" value="S-LAYER PROTEIN"/>
    <property type="match status" value="1"/>
</dbReference>
<name>A0A936Z628_9HYPH</name>
<dbReference type="AlphaFoldDB" id="A0A936Z628"/>
<evidence type="ECO:0000313" key="10">
    <source>
        <dbReference type="Proteomes" id="UP000605848"/>
    </source>
</evidence>
<dbReference type="InterPro" id="IPR001343">
    <property type="entry name" value="Hemolysn_Ca-bd"/>
</dbReference>
<evidence type="ECO:0000259" key="8">
    <source>
        <dbReference type="SMART" id="SM00235"/>
    </source>
</evidence>
<dbReference type="GO" id="GO:0004222">
    <property type="term" value="F:metalloendopeptidase activity"/>
    <property type="evidence" value="ECO:0007669"/>
    <property type="project" value="InterPro"/>
</dbReference>
<dbReference type="Pfam" id="PF00353">
    <property type="entry name" value="HemolysinCabind"/>
    <property type="match status" value="1"/>
</dbReference>
<dbReference type="SMART" id="SM00235">
    <property type="entry name" value="ZnMc"/>
    <property type="match status" value="1"/>
</dbReference>
<protein>
    <submittedName>
        <fullName evidence="9">Matrixin family metalloprotease</fullName>
    </submittedName>
</protein>
<accession>A0A936Z628</accession>
<dbReference type="Gene3D" id="2.150.10.10">
    <property type="entry name" value="Serralysin-like metalloprotease, C-terminal"/>
    <property type="match status" value="1"/>
</dbReference>
<dbReference type="GO" id="GO:0005576">
    <property type="term" value="C:extracellular region"/>
    <property type="evidence" value="ECO:0007669"/>
    <property type="project" value="UniProtKB-SubCell"/>
</dbReference>
<keyword evidence="7" id="KW-0862">Zinc</keyword>